<dbReference type="AlphaFoldDB" id="A0A0F9L3Z4"/>
<organism evidence="1">
    <name type="scientific">marine sediment metagenome</name>
    <dbReference type="NCBI Taxonomy" id="412755"/>
    <lineage>
        <taxon>unclassified sequences</taxon>
        <taxon>metagenomes</taxon>
        <taxon>ecological metagenomes</taxon>
    </lineage>
</organism>
<protein>
    <submittedName>
        <fullName evidence="1">Uncharacterized protein</fullName>
    </submittedName>
</protein>
<feature type="non-terminal residue" evidence="1">
    <location>
        <position position="1"/>
    </location>
</feature>
<proteinExistence type="predicted"/>
<evidence type="ECO:0000313" key="1">
    <source>
        <dbReference type="EMBL" id="KKM22475.1"/>
    </source>
</evidence>
<comment type="caution">
    <text evidence="1">The sequence shown here is derived from an EMBL/GenBank/DDBJ whole genome shotgun (WGS) entry which is preliminary data.</text>
</comment>
<sequence>VDKLVDISESTPIRTLYTPSKNKLTKKDLTKIG</sequence>
<dbReference type="EMBL" id="LAZR01013325">
    <property type="protein sequence ID" value="KKM22475.1"/>
    <property type="molecule type" value="Genomic_DNA"/>
</dbReference>
<reference evidence="1" key="1">
    <citation type="journal article" date="2015" name="Nature">
        <title>Complex archaea that bridge the gap between prokaryotes and eukaryotes.</title>
        <authorList>
            <person name="Spang A."/>
            <person name="Saw J.H."/>
            <person name="Jorgensen S.L."/>
            <person name="Zaremba-Niedzwiedzka K."/>
            <person name="Martijn J."/>
            <person name="Lind A.E."/>
            <person name="van Eijk R."/>
            <person name="Schleper C."/>
            <person name="Guy L."/>
            <person name="Ettema T.J."/>
        </authorList>
    </citation>
    <scope>NUCLEOTIDE SEQUENCE</scope>
</reference>
<gene>
    <name evidence="1" type="ORF">LCGC14_1624920</name>
</gene>
<accession>A0A0F9L3Z4</accession>
<name>A0A0F9L3Z4_9ZZZZ</name>